<accession>A0A9P7G9L3</accession>
<organism evidence="1 2">
    <name type="scientific">Asterophora parasitica</name>
    <dbReference type="NCBI Taxonomy" id="117018"/>
    <lineage>
        <taxon>Eukaryota</taxon>
        <taxon>Fungi</taxon>
        <taxon>Dikarya</taxon>
        <taxon>Basidiomycota</taxon>
        <taxon>Agaricomycotina</taxon>
        <taxon>Agaricomycetes</taxon>
        <taxon>Agaricomycetidae</taxon>
        <taxon>Agaricales</taxon>
        <taxon>Tricholomatineae</taxon>
        <taxon>Lyophyllaceae</taxon>
        <taxon>Asterophora</taxon>
    </lineage>
</organism>
<proteinExistence type="predicted"/>
<reference evidence="1" key="1">
    <citation type="submission" date="2020-07" db="EMBL/GenBank/DDBJ databases">
        <authorList>
            <person name="Nieuwenhuis M."/>
            <person name="Van De Peppel L.J.J."/>
        </authorList>
    </citation>
    <scope>NUCLEOTIDE SEQUENCE</scope>
    <source>
        <strain evidence="1">AP01</strain>
        <tissue evidence="1">Mycelium</tissue>
    </source>
</reference>
<dbReference type="OrthoDB" id="2130629at2759"/>
<evidence type="ECO:0000313" key="2">
    <source>
        <dbReference type="Proteomes" id="UP000775547"/>
    </source>
</evidence>
<dbReference type="AlphaFoldDB" id="A0A9P7G9L3"/>
<name>A0A9P7G9L3_9AGAR</name>
<dbReference type="EMBL" id="JABCKV010000028">
    <property type="protein sequence ID" value="KAG5646028.1"/>
    <property type="molecule type" value="Genomic_DNA"/>
</dbReference>
<dbReference type="Gene3D" id="3.40.50.1820">
    <property type="entry name" value="alpha/beta hydrolase"/>
    <property type="match status" value="1"/>
</dbReference>
<protein>
    <submittedName>
        <fullName evidence="1">Uncharacterized protein</fullName>
    </submittedName>
</protein>
<dbReference type="Proteomes" id="UP000775547">
    <property type="component" value="Unassembled WGS sequence"/>
</dbReference>
<reference evidence="1" key="2">
    <citation type="submission" date="2021-10" db="EMBL/GenBank/DDBJ databases">
        <title>Phylogenomics reveals ancestral predisposition of the termite-cultivated fungus Termitomyces towards a domesticated lifestyle.</title>
        <authorList>
            <person name="Auxier B."/>
            <person name="Grum-Grzhimaylo A."/>
            <person name="Cardenas M.E."/>
            <person name="Lodge J.D."/>
            <person name="Laessoe T."/>
            <person name="Pedersen O."/>
            <person name="Smith M.E."/>
            <person name="Kuyper T.W."/>
            <person name="Franco-Molano E.A."/>
            <person name="Baroni T.J."/>
            <person name="Aanen D.K."/>
        </authorList>
    </citation>
    <scope>NUCLEOTIDE SEQUENCE</scope>
    <source>
        <strain evidence="1">AP01</strain>
        <tissue evidence="1">Mycelium</tissue>
    </source>
</reference>
<comment type="caution">
    <text evidence="1">The sequence shown here is derived from an EMBL/GenBank/DDBJ whole genome shotgun (WGS) entry which is preliminary data.</text>
</comment>
<gene>
    <name evidence="1" type="ORF">DXG03_004630</name>
</gene>
<keyword evidence="2" id="KW-1185">Reference proteome</keyword>
<sequence length="326" mass="36599">MDLLRPVTHASLSNWEYMEIIRRAADPKCSSNLENSVSTIDKILDHPRLAGHLKGLFGVKGLQHDEDFASLIESPLGSWQAKVWDPAVGSETFNDFCASLSKPFGRINAAAPEWPFNHTSRMVTIAPGLKVDFAIVNYANWIKKHVVSRCPSDKTVEQTAPPNQTAPRIISRRLTLEYESKICQQALIIFRIGIKAFPPGKHFVVPSMPNITAVNALGDFDLAADRLAFIDGEGQFAYQSISKSFGSRAFAVDPWRPNTPHSAEYANDREDTILRPFKIIPGAVHHWDEYGLPNLLDEPADIRKIHGEMIEFVTEWLKDWKAPEKD</sequence>
<dbReference type="InterPro" id="IPR029058">
    <property type="entry name" value="AB_hydrolase_fold"/>
</dbReference>
<evidence type="ECO:0000313" key="1">
    <source>
        <dbReference type="EMBL" id="KAG5646028.1"/>
    </source>
</evidence>